<evidence type="ECO:0000313" key="2">
    <source>
        <dbReference type="Proteomes" id="UP000541610"/>
    </source>
</evidence>
<name>A0A7J6NZC5_PEROL</name>
<sequence>MLLVLISGESREWAIIRKGVVMAVFGWEELATESSPCSAMCLRLRALNEASDSSESGLLWSMWLYLATPRPTVSPMYTVQREGYVSGVAGLGRSSILLSSEPGGEGVRTISGHDMTDANMRVVVDEFELKIDYGYIATDGENLYHAGAKPYYNLSETFCVSNGQLFMVGYGDGKVFKVVLPPPGDYLTQAAEVLDRNAPKGSVEWVAVADLPSRVTDIDVLASDADSFQLVCAGHDGHSGECYIYLVDYEGKARVKPHVDARMCKFVPSSDELVCVAACRNSDDFAWSISLVDIWCMSVVFSLDALRHYKGCPHDVLCNYMTITEDGLVVIAQQKNRGVDAIFELMVYRLQLSIGTQPQDGEDIRIISGHNIDTEEMRVVVDKFEVDRIFWSISTDGEILYYPEIDARRNCMVRLSLSSGDCVGVIPAPPNEGRYGNLTDAHCVSNGLLFMEGFGDHKLFRTRLLPLSEYAAQSAEARLRPIEGVEWEAVADLPSDVTDMDVIARDDGKFKLVCVGYDVDTEKHYIHYVDYVGNESVIPHDEVSMCKFVPSYDDLICVAARPLSDEPSWNISLIDVVDMSVVFLVDSLCDIGCDPYVGSNCYLTITEDDLVVVAQQISSDEDAFYEFVASRLQCSTA</sequence>
<dbReference type="EMBL" id="JABANP010000137">
    <property type="protein sequence ID" value="KAF4688937.1"/>
    <property type="molecule type" value="Genomic_DNA"/>
</dbReference>
<gene>
    <name evidence="1" type="ORF">FOZ60_002186</name>
</gene>
<protein>
    <submittedName>
        <fullName evidence="1">Uncharacterized protein</fullName>
    </submittedName>
</protein>
<proteinExistence type="predicted"/>
<dbReference type="SUPFAM" id="SSF101898">
    <property type="entry name" value="NHL repeat"/>
    <property type="match status" value="1"/>
</dbReference>
<dbReference type="OrthoDB" id="10353745at2759"/>
<reference evidence="1 2" key="1">
    <citation type="submission" date="2020-04" db="EMBL/GenBank/DDBJ databases">
        <title>Perkinsus olseni comparative genomics.</title>
        <authorList>
            <person name="Bogema D.R."/>
        </authorList>
    </citation>
    <scope>NUCLEOTIDE SEQUENCE [LARGE SCALE GENOMIC DNA]</scope>
    <source>
        <strain evidence="1">00978-12</strain>
    </source>
</reference>
<organism evidence="1 2">
    <name type="scientific">Perkinsus olseni</name>
    <name type="common">Perkinsus atlanticus</name>
    <dbReference type="NCBI Taxonomy" id="32597"/>
    <lineage>
        <taxon>Eukaryota</taxon>
        <taxon>Sar</taxon>
        <taxon>Alveolata</taxon>
        <taxon>Perkinsozoa</taxon>
        <taxon>Perkinsea</taxon>
        <taxon>Perkinsida</taxon>
        <taxon>Perkinsidae</taxon>
        <taxon>Perkinsus</taxon>
    </lineage>
</organism>
<dbReference type="AlphaFoldDB" id="A0A7J6NZC5"/>
<accession>A0A7J6NZC5</accession>
<evidence type="ECO:0000313" key="1">
    <source>
        <dbReference type="EMBL" id="KAF4688937.1"/>
    </source>
</evidence>
<comment type="caution">
    <text evidence="1">The sequence shown here is derived from an EMBL/GenBank/DDBJ whole genome shotgun (WGS) entry which is preliminary data.</text>
</comment>
<dbReference type="Proteomes" id="UP000541610">
    <property type="component" value="Unassembled WGS sequence"/>
</dbReference>